<reference evidence="4" key="1">
    <citation type="submission" date="2017-02" db="UniProtKB">
        <authorList>
            <consortium name="WormBaseParasite"/>
        </authorList>
    </citation>
    <scope>IDENTIFICATION</scope>
</reference>
<accession>A0A0R3SZG2</accession>
<organism evidence="4">
    <name type="scientific">Hymenolepis diminuta</name>
    <name type="common">Rat tapeworm</name>
    <dbReference type="NCBI Taxonomy" id="6216"/>
    <lineage>
        <taxon>Eukaryota</taxon>
        <taxon>Metazoa</taxon>
        <taxon>Spiralia</taxon>
        <taxon>Lophotrochozoa</taxon>
        <taxon>Platyhelminthes</taxon>
        <taxon>Cestoda</taxon>
        <taxon>Eucestoda</taxon>
        <taxon>Cyclophyllidea</taxon>
        <taxon>Hymenolepididae</taxon>
        <taxon>Hymenolepis</taxon>
    </lineage>
</organism>
<evidence type="ECO:0000313" key="3">
    <source>
        <dbReference type="Proteomes" id="UP000274504"/>
    </source>
</evidence>
<evidence type="ECO:0000313" key="2">
    <source>
        <dbReference type="EMBL" id="VDL64937.1"/>
    </source>
</evidence>
<evidence type="ECO:0000256" key="1">
    <source>
        <dbReference type="SAM" id="MobiDB-lite"/>
    </source>
</evidence>
<name>A0A0R3SZG2_HYMDI</name>
<sequence>MDRSLARLSSVHPDLRLFVSQVILSAPGPPAPANRRGQRDWPKATGREGSHGRRPPAPANHQGRPDWPKAMG</sequence>
<proteinExistence type="predicted"/>
<dbReference type="WBParaSite" id="HDID_0001115801-mRNA-1">
    <property type="protein sequence ID" value="HDID_0001115801-mRNA-1"/>
    <property type="gene ID" value="HDID_0001115801"/>
</dbReference>
<dbReference type="Proteomes" id="UP000274504">
    <property type="component" value="Unassembled WGS sequence"/>
</dbReference>
<feature type="region of interest" description="Disordered" evidence="1">
    <location>
        <begin position="25"/>
        <end position="72"/>
    </location>
</feature>
<protein>
    <submittedName>
        <fullName evidence="4">Transposase</fullName>
    </submittedName>
</protein>
<dbReference type="EMBL" id="UYSG01012661">
    <property type="protein sequence ID" value="VDL64937.1"/>
    <property type="molecule type" value="Genomic_DNA"/>
</dbReference>
<reference evidence="2 3" key="2">
    <citation type="submission" date="2018-11" db="EMBL/GenBank/DDBJ databases">
        <authorList>
            <consortium name="Pathogen Informatics"/>
        </authorList>
    </citation>
    <scope>NUCLEOTIDE SEQUENCE [LARGE SCALE GENOMIC DNA]</scope>
</reference>
<gene>
    <name evidence="2" type="ORF">HDID_LOCUS11155</name>
</gene>
<dbReference type="AlphaFoldDB" id="A0A0R3SZG2"/>
<feature type="compositionally biased region" description="Basic and acidic residues" evidence="1">
    <location>
        <begin position="63"/>
        <end position="72"/>
    </location>
</feature>
<evidence type="ECO:0000313" key="4">
    <source>
        <dbReference type="WBParaSite" id="HDID_0001115801-mRNA-1"/>
    </source>
</evidence>
<feature type="compositionally biased region" description="Basic and acidic residues" evidence="1">
    <location>
        <begin position="37"/>
        <end position="51"/>
    </location>
</feature>